<evidence type="ECO:0000256" key="5">
    <source>
        <dbReference type="ARBA" id="ARBA00023026"/>
    </source>
</evidence>
<dbReference type="InterPro" id="IPR043504">
    <property type="entry name" value="Peptidase_S1_PA_chymotrypsin"/>
</dbReference>
<dbReference type="AlphaFoldDB" id="A0A225WJD3"/>
<sequence length="259" mass="27216">MKIASIVATSIALGSVSASVDNAHVERVLILGGEIVPSGAKTYTTGIRSTADGNSFCGGVLITPSYVLTTAVCTAFDEIGYVSVGTHYINGTLDGEQIKVMTSQNHTNYNHTSASFDFALLKLEKPSKFTPVKLPAADNSDIVPGMWSKAMGWGETSWPNGTDSYELRSVGLEVWDNQECAPLFAVDDTMVCAGGVAGKDSCSTDMGGPLIKEKAKGDADDILIGLSNWGRGCGQEGYPAVYSRVSSGLAWINSVINGQ</sequence>
<proteinExistence type="inferred from homology"/>
<comment type="similarity">
    <text evidence="2">Belongs to the peptidase S1 family.</text>
</comment>
<evidence type="ECO:0000256" key="2">
    <source>
        <dbReference type="ARBA" id="ARBA00007664"/>
    </source>
</evidence>
<evidence type="ECO:0000256" key="8">
    <source>
        <dbReference type="SAM" id="SignalP"/>
    </source>
</evidence>
<dbReference type="SMART" id="SM00020">
    <property type="entry name" value="Tryp_SPc"/>
    <property type="match status" value="1"/>
</dbReference>
<comment type="subcellular location">
    <subcellularLocation>
        <location evidence="1">Secreted</location>
    </subcellularLocation>
</comment>
<dbReference type="EMBL" id="NBNE01000686">
    <property type="protein sequence ID" value="OWZ17826.1"/>
    <property type="molecule type" value="Genomic_DNA"/>
</dbReference>
<dbReference type="PROSITE" id="PS50240">
    <property type="entry name" value="TRYPSIN_DOM"/>
    <property type="match status" value="1"/>
</dbReference>
<organism evidence="10 11">
    <name type="scientific">Phytophthora megakarya</name>
    <dbReference type="NCBI Taxonomy" id="4795"/>
    <lineage>
        <taxon>Eukaryota</taxon>
        <taxon>Sar</taxon>
        <taxon>Stramenopiles</taxon>
        <taxon>Oomycota</taxon>
        <taxon>Peronosporomycetes</taxon>
        <taxon>Peronosporales</taxon>
        <taxon>Peronosporaceae</taxon>
        <taxon>Phytophthora</taxon>
    </lineage>
</organism>
<name>A0A225WJD3_9STRA</name>
<dbReference type="STRING" id="4795.A0A225WJD3"/>
<dbReference type="OrthoDB" id="10066789at2759"/>
<dbReference type="GO" id="GO:0006508">
    <property type="term" value="P:proteolysis"/>
    <property type="evidence" value="ECO:0007669"/>
    <property type="project" value="UniProtKB-KW"/>
</dbReference>
<evidence type="ECO:0000256" key="7">
    <source>
        <dbReference type="ARBA" id="ARBA00023180"/>
    </source>
</evidence>
<keyword evidence="4 8" id="KW-0732">Signal</keyword>
<keyword evidence="11" id="KW-1185">Reference proteome</keyword>
<evidence type="ECO:0000313" key="11">
    <source>
        <dbReference type="Proteomes" id="UP000198211"/>
    </source>
</evidence>
<gene>
    <name evidence="10" type="ORF">PHMEG_0008182</name>
</gene>
<dbReference type="InterPro" id="IPR050430">
    <property type="entry name" value="Peptidase_S1"/>
</dbReference>
<dbReference type="Proteomes" id="UP000198211">
    <property type="component" value="Unassembled WGS sequence"/>
</dbReference>
<keyword evidence="7" id="KW-0325">Glycoprotein</keyword>
<reference evidence="11" key="1">
    <citation type="submission" date="2017-03" db="EMBL/GenBank/DDBJ databases">
        <title>Phytopthora megakarya and P. palmivora, two closely related causual agents of cacao black pod achieved similar genome size and gene model numbers by different mechanisms.</title>
        <authorList>
            <person name="Ali S."/>
            <person name="Shao J."/>
            <person name="Larry D.J."/>
            <person name="Kronmiller B."/>
            <person name="Shen D."/>
            <person name="Strem M.D."/>
            <person name="Melnick R.L."/>
            <person name="Guiltinan M.J."/>
            <person name="Tyler B.M."/>
            <person name="Meinhardt L.W."/>
            <person name="Bailey B.A."/>
        </authorList>
    </citation>
    <scope>NUCLEOTIDE SEQUENCE [LARGE SCALE GENOMIC DNA]</scope>
    <source>
        <strain evidence="11">zdho120</strain>
    </source>
</reference>
<keyword evidence="5" id="KW-0843">Virulence</keyword>
<evidence type="ECO:0000256" key="3">
    <source>
        <dbReference type="ARBA" id="ARBA00022525"/>
    </source>
</evidence>
<dbReference type="InterPro" id="IPR009003">
    <property type="entry name" value="Peptidase_S1_PA"/>
</dbReference>
<dbReference type="GO" id="GO:0005576">
    <property type="term" value="C:extracellular region"/>
    <property type="evidence" value="ECO:0007669"/>
    <property type="project" value="UniProtKB-SubCell"/>
</dbReference>
<dbReference type="PRINTS" id="PR00722">
    <property type="entry name" value="CHYMOTRYPSIN"/>
</dbReference>
<dbReference type="CDD" id="cd00190">
    <property type="entry name" value="Tryp_SPc"/>
    <property type="match status" value="1"/>
</dbReference>
<keyword evidence="10" id="KW-0645">Protease</keyword>
<keyword evidence="10" id="KW-0378">Hydrolase</keyword>
<accession>A0A225WJD3</accession>
<evidence type="ECO:0000256" key="4">
    <source>
        <dbReference type="ARBA" id="ARBA00022729"/>
    </source>
</evidence>
<dbReference type="InterPro" id="IPR001314">
    <property type="entry name" value="Peptidase_S1A"/>
</dbReference>
<feature type="signal peptide" evidence="8">
    <location>
        <begin position="1"/>
        <end position="18"/>
    </location>
</feature>
<dbReference type="SUPFAM" id="SSF50494">
    <property type="entry name" value="Trypsin-like serine proteases"/>
    <property type="match status" value="1"/>
</dbReference>
<dbReference type="PANTHER" id="PTHR24276">
    <property type="entry name" value="POLYSERASE-RELATED"/>
    <property type="match status" value="1"/>
</dbReference>
<evidence type="ECO:0000256" key="1">
    <source>
        <dbReference type="ARBA" id="ARBA00004613"/>
    </source>
</evidence>
<dbReference type="GO" id="GO:0004252">
    <property type="term" value="F:serine-type endopeptidase activity"/>
    <property type="evidence" value="ECO:0007669"/>
    <property type="project" value="InterPro"/>
</dbReference>
<evidence type="ECO:0000259" key="9">
    <source>
        <dbReference type="PROSITE" id="PS50240"/>
    </source>
</evidence>
<keyword evidence="3" id="KW-0964">Secreted</keyword>
<dbReference type="PANTHER" id="PTHR24276:SF98">
    <property type="entry name" value="FI18310P1-RELATED"/>
    <property type="match status" value="1"/>
</dbReference>
<evidence type="ECO:0000256" key="6">
    <source>
        <dbReference type="ARBA" id="ARBA00023157"/>
    </source>
</evidence>
<dbReference type="Pfam" id="PF00089">
    <property type="entry name" value="Trypsin"/>
    <property type="match status" value="1"/>
</dbReference>
<dbReference type="InterPro" id="IPR001254">
    <property type="entry name" value="Trypsin_dom"/>
</dbReference>
<comment type="caution">
    <text evidence="10">The sequence shown here is derived from an EMBL/GenBank/DDBJ whole genome shotgun (WGS) entry which is preliminary data.</text>
</comment>
<dbReference type="FunFam" id="2.40.10.10:FF:000156">
    <property type="entry name" value="MIP06385p"/>
    <property type="match status" value="1"/>
</dbReference>
<evidence type="ECO:0000313" key="10">
    <source>
        <dbReference type="EMBL" id="OWZ17826.1"/>
    </source>
</evidence>
<feature type="domain" description="Peptidase S1" evidence="9">
    <location>
        <begin position="30"/>
        <end position="257"/>
    </location>
</feature>
<dbReference type="Gene3D" id="2.40.10.10">
    <property type="entry name" value="Trypsin-like serine proteases"/>
    <property type="match status" value="1"/>
</dbReference>
<protein>
    <submittedName>
        <fullName evidence="10">Serine protease trypsin-like protein</fullName>
    </submittedName>
</protein>
<keyword evidence="6" id="KW-1015">Disulfide bond</keyword>
<feature type="chain" id="PRO_5011968452" evidence="8">
    <location>
        <begin position="19"/>
        <end position="259"/>
    </location>
</feature>